<proteinExistence type="predicted"/>
<dbReference type="InterPro" id="IPR050779">
    <property type="entry name" value="Transglutaminase"/>
</dbReference>
<reference evidence="1" key="2">
    <citation type="journal article" date="2017" name="J. Med. Entomol.">
        <title>Transcriptome Analysis of the Triatoma infestans (Hemiptera: Reduviidae) Integument.</title>
        <authorList>
            <person name="Calderon-Fernandez G.M."/>
            <person name="Moriconi D.E."/>
            <person name="Dulbecco A.B."/>
            <person name="Juarez M.P."/>
        </authorList>
    </citation>
    <scope>NUCLEOTIDE SEQUENCE</scope>
    <source>
        <strain evidence="1">Int1</strain>
        <tissue evidence="1">Integument</tissue>
    </source>
</reference>
<dbReference type="GO" id="GO:0003810">
    <property type="term" value="F:protein-glutamine gamma-glutamyltransferase activity"/>
    <property type="evidence" value="ECO:0007669"/>
    <property type="project" value="TreeGrafter"/>
</dbReference>
<evidence type="ECO:0000313" key="1">
    <source>
        <dbReference type="EMBL" id="JAR98565.1"/>
    </source>
</evidence>
<dbReference type="PANTHER" id="PTHR11590">
    <property type="entry name" value="PROTEIN-GLUTAMINE GAMMA-GLUTAMYLTRANSFERASE"/>
    <property type="match status" value="1"/>
</dbReference>
<dbReference type="SUPFAM" id="SSF54001">
    <property type="entry name" value="Cysteine proteinases"/>
    <property type="match status" value="1"/>
</dbReference>
<dbReference type="EMBL" id="GEMB01004725">
    <property type="protein sequence ID" value="JAR98565.1"/>
    <property type="molecule type" value="Transcribed_RNA"/>
</dbReference>
<dbReference type="AlphaFoldDB" id="A0A161ME14"/>
<reference evidence="1" key="1">
    <citation type="submission" date="2016-04" db="EMBL/GenBank/DDBJ databases">
        <authorList>
            <person name="Calderon-Fernandez G.M.Sr."/>
        </authorList>
    </citation>
    <scope>NUCLEOTIDE SEQUENCE</scope>
    <source>
        <strain evidence="1">Int1</strain>
        <tissue evidence="1">Integument</tissue>
    </source>
</reference>
<dbReference type="InterPro" id="IPR038765">
    <property type="entry name" value="Papain-like_cys_pep_sf"/>
</dbReference>
<dbReference type="PANTHER" id="PTHR11590:SF69">
    <property type="entry name" value="RE08173P"/>
    <property type="match status" value="1"/>
</dbReference>
<feature type="non-terminal residue" evidence="1">
    <location>
        <position position="148"/>
    </location>
</feature>
<feature type="non-terminal residue" evidence="1">
    <location>
        <position position="1"/>
    </location>
</feature>
<accession>A0A161ME14</accession>
<protein>
    <submittedName>
        <fullName evidence="1">Annulin isoform x1</fullName>
    </submittedName>
</protein>
<sequence>VTCYKVAHDFGCSDTVDIHIDDEGEVTSQFSKDMIWMFHVWSEIWTKRADLGAGYDGWQVVDGTPTVTNYMFGFHGPTPVIAVKNEEMQKPYDVAFVYSEINADIIYWKLQGPNKPLKLIHTNATDTGQLIVTKAPGCCEREDLTDQY</sequence>
<name>A0A161ME14_TRIIF</name>
<dbReference type="Gene3D" id="3.90.260.10">
    <property type="entry name" value="Transglutaminase-like"/>
    <property type="match status" value="1"/>
</dbReference>
<dbReference type="InterPro" id="IPR036985">
    <property type="entry name" value="Transglutaminase-like_sf"/>
</dbReference>
<organism evidence="1">
    <name type="scientific">Triatoma infestans</name>
    <name type="common">Assassin bug</name>
    <dbReference type="NCBI Taxonomy" id="30076"/>
    <lineage>
        <taxon>Eukaryota</taxon>
        <taxon>Metazoa</taxon>
        <taxon>Ecdysozoa</taxon>
        <taxon>Arthropoda</taxon>
        <taxon>Hexapoda</taxon>
        <taxon>Insecta</taxon>
        <taxon>Pterygota</taxon>
        <taxon>Neoptera</taxon>
        <taxon>Paraneoptera</taxon>
        <taxon>Hemiptera</taxon>
        <taxon>Heteroptera</taxon>
        <taxon>Panheteroptera</taxon>
        <taxon>Cimicomorpha</taxon>
        <taxon>Reduviidae</taxon>
        <taxon>Triatominae</taxon>
        <taxon>Triatoma</taxon>
    </lineage>
</organism>